<dbReference type="InterPro" id="IPR036249">
    <property type="entry name" value="Thioredoxin-like_sf"/>
</dbReference>
<dbReference type="Gene3D" id="3.40.30.10">
    <property type="entry name" value="Glutaredoxin"/>
    <property type="match status" value="1"/>
</dbReference>
<name>U7QH89_9CYAN</name>
<dbReference type="AlphaFoldDB" id="U7QH89"/>
<reference evidence="1 2" key="1">
    <citation type="journal article" date="2013" name="Front. Microbiol.">
        <title>Comparative genomic analyses of the cyanobacterium, Lyngbya aestuarii BL J, a powerful hydrogen producer.</title>
        <authorList>
            <person name="Kothari A."/>
            <person name="Vaughn M."/>
            <person name="Garcia-Pichel F."/>
        </authorList>
    </citation>
    <scope>NUCLEOTIDE SEQUENCE [LARGE SCALE GENOMIC DNA]</scope>
    <source>
        <strain evidence="1 2">BL J</strain>
    </source>
</reference>
<gene>
    <name evidence="1" type="ORF">M595_4229</name>
</gene>
<evidence type="ECO:0000313" key="2">
    <source>
        <dbReference type="Proteomes" id="UP000017127"/>
    </source>
</evidence>
<dbReference type="PATRIC" id="fig|1348334.3.peg.4087"/>
<evidence type="ECO:0000313" key="1">
    <source>
        <dbReference type="EMBL" id="ERT05806.1"/>
    </source>
</evidence>
<proteinExistence type="predicted"/>
<dbReference type="PANTHER" id="PTHR47682:SF1">
    <property type="entry name" value="TETRATRICOPEPTIDE REPEAT (TPR)-CONTAINING PROTEIN"/>
    <property type="match status" value="1"/>
</dbReference>
<sequence>MPETQVDNSGSNPSELTPRCVRVCQNQTCLKQGSQKVLQAFQDAQISEVIIEASGCMGQCSVGPTVKVTPDETWYYRVQPQDVAIIVEQHLKGGQPVEEKLNPRIHPRFYY</sequence>
<dbReference type="CDD" id="cd02980">
    <property type="entry name" value="TRX_Fd_family"/>
    <property type="match status" value="1"/>
</dbReference>
<protein>
    <submittedName>
        <fullName evidence="1">Respiratory-chain NADH dehydrogenase 24 Kd subunit</fullName>
    </submittedName>
</protein>
<dbReference type="OrthoDB" id="9761899at2"/>
<organism evidence="1 2">
    <name type="scientific">Lyngbya aestuarii BL J</name>
    <dbReference type="NCBI Taxonomy" id="1348334"/>
    <lineage>
        <taxon>Bacteria</taxon>
        <taxon>Bacillati</taxon>
        <taxon>Cyanobacteriota</taxon>
        <taxon>Cyanophyceae</taxon>
        <taxon>Oscillatoriophycideae</taxon>
        <taxon>Oscillatoriales</taxon>
        <taxon>Microcoleaceae</taxon>
        <taxon>Lyngbya</taxon>
    </lineage>
</organism>
<dbReference type="EMBL" id="AUZM01000048">
    <property type="protein sequence ID" value="ERT05806.1"/>
    <property type="molecule type" value="Genomic_DNA"/>
</dbReference>
<dbReference type="PANTHER" id="PTHR47682">
    <property type="entry name" value="TETRATRICOPEPTIDE REPEAT (TPR)-CONTAINING PROTEIN"/>
    <property type="match status" value="1"/>
</dbReference>
<comment type="caution">
    <text evidence="1">The sequence shown here is derived from an EMBL/GenBank/DDBJ whole genome shotgun (WGS) entry which is preliminary data.</text>
</comment>
<dbReference type="SUPFAM" id="SSF52833">
    <property type="entry name" value="Thioredoxin-like"/>
    <property type="match status" value="1"/>
</dbReference>
<dbReference type="Proteomes" id="UP000017127">
    <property type="component" value="Unassembled WGS sequence"/>
</dbReference>
<keyword evidence="2" id="KW-1185">Reference proteome</keyword>
<accession>U7QH89</accession>
<dbReference type="Pfam" id="PF01257">
    <property type="entry name" value="2Fe-2S_thioredx"/>
    <property type="match status" value="1"/>
</dbReference>
<dbReference type="RefSeq" id="WP_023067922.1">
    <property type="nucleotide sequence ID" value="NZ_AUZM01000048.1"/>
</dbReference>